<name>B0MMV9_9FIRM</name>
<proteinExistence type="predicted"/>
<dbReference type="Proteomes" id="UP000005326">
    <property type="component" value="Unassembled WGS sequence"/>
</dbReference>
<reference evidence="1" key="2">
    <citation type="submission" date="2014-06" db="EMBL/GenBank/DDBJ databases">
        <title>Draft genome sequence of Eubacterium siraeum (DSM 15702).</title>
        <authorList>
            <person name="Sudarsanam P."/>
            <person name="Ley R."/>
            <person name="Guruge J."/>
            <person name="Turnbaugh P.J."/>
            <person name="Mahowald M."/>
            <person name="Liep D."/>
            <person name="Gordon J."/>
        </authorList>
    </citation>
    <scope>NUCLEOTIDE SEQUENCE</scope>
    <source>
        <strain evidence="1">DSM 15702</strain>
    </source>
</reference>
<organism evidence="1 2">
    <name type="scientific">[Eubacterium] siraeum DSM 15702</name>
    <dbReference type="NCBI Taxonomy" id="428128"/>
    <lineage>
        <taxon>Bacteria</taxon>
        <taxon>Bacillati</taxon>
        <taxon>Bacillota</taxon>
        <taxon>Clostridia</taxon>
        <taxon>Eubacteriales</taxon>
        <taxon>Oscillospiraceae</taxon>
        <taxon>Oscillospiraceae incertae sedis</taxon>
    </lineage>
</organism>
<accession>B0MMV9</accession>
<gene>
    <name evidence="1" type="ORF">EUBSIR_01168</name>
</gene>
<evidence type="ECO:0000313" key="1">
    <source>
        <dbReference type="EMBL" id="EDS00886.1"/>
    </source>
</evidence>
<keyword evidence="2" id="KW-1185">Reference proteome</keyword>
<dbReference type="AlphaFoldDB" id="B0MMV9"/>
<sequence length="57" mass="6608">MDLLDLAHVNKLLTQLFSEILIFKTYPSFPVIRSSAAMHRSQTAYRNNFVKTCVFTE</sequence>
<dbReference type="EMBL" id="ABCA03000044">
    <property type="protein sequence ID" value="EDS00886.1"/>
    <property type="molecule type" value="Genomic_DNA"/>
</dbReference>
<evidence type="ECO:0000313" key="2">
    <source>
        <dbReference type="Proteomes" id="UP000005326"/>
    </source>
</evidence>
<reference evidence="1" key="1">
    <citation type="submission" date="2007-10" db="EMBL/GenBank/DDBJ databases">
        <authorList>
            <person name="Fulton L."/>
            <person name="Clifton S."/>
            <person name="Fulton B."/>
            <person name="Xu J."/>
            <person name="Minx P."/>
            <person name="Pepin K.H."/>
            <person name="Johnson M."/>
            <person name="Thiruvilangam P."/>
            <person name="Bhonagiri V."/>
            <person name="Nash W.E."/>
            <person name="Mardis E.R."/>
            <person name="Wilson R.K."/>
        </authorList>
    </citation>
    <scope>NUCLEOTIDE SEQUENCE [LARGE SCALE GENOMIC DNA]</scope>
    <source>
        <strain evidence="1">DSM 15702</strain>
    </source>
</reference>
<protein>
    <submittedName>
        <fullName evidence="1">Uncharacterized protein</fullName>
    </submittedName>
</protein>
<comment type="caution">
    <text evidence="1">The sequence shown here is derived from an EMBL/GenBank/DDBJ whole genome shotgun (WGS) entry which is preliminary data.</text>
</comment>